<feature type="non-terminal residue" evidence="4">
    <location>
        <position position="315"/>
    </location>
</feature>
<feature type="domain" description="Glycine cleavage system P-protein N-terminal" evidence="3">
    <location>
        <begin position="34"/>
        <end position="315"/>
    </location>
</feature>
<organism evidence="4">
    <name type="scientific">marine metagenome</name>
    <dbReference type="NCBI Taxonomy" id="408172"/>
    <lineage>
        <taxon>unclassified sequences</taxon>
        <taxon>metagenomes</taxon>
        <taxon>ecological metagenomes</taxon>
    </lineage>
</organism>
<dbReference type="InterPro" id="IPR020581">
    <property type="entry name" value="GDC_P"/>
</dbReference>
<dbReference type="PANTHER" id="PTHR11773">
    <property type="entry name" value="GLYCINE DEHYDROGENASE, DECARBOXYLATING"/>
    <property type="match status" value="1"/>
</dbReference>
<dbReference type="InterPro" id="IPR015421">
    <property type="entry name" value="PyrdxlP-dep_Trfase_major"/>
</dbReference>
<dbReference type="PANTHER" id="PTHR11773:SF1">
    <property type="entry name" value="GLYCINE DEHYDROGENASE (DECARBOXYLATING), MITOCHONDRIAL"/>
    <property type="match status" value="1"/>
</dbReference>
<evidence type="ECO:0000256" key="2">
    <source>
        <dbReference type="ARBA" id="ARBA00023002"/>
    </source>
</evidence>
<dbReference type="InterPro" id="IPR015424">
    <property type="entry name" value="PyrdxlP-dep_Trfase"/>
</dbReference>
<dbReference type="GO" id="GO:0005829">
    <property type="term" value="C:cytosol"/>
    <property type="evidence" value="ECO:0007669"/>
    <property type="project" value="TreeGrafter"/>
</dbReference>
<proteinExistence type="predicted"/>
<evidence type="ECO:0000259" key="3">
    <source>
        <dbReference type="Pfam" id="PF02347"/>
    </source>
</evidence>
<evidence type="ECO:0000313" key="4">
    <source>
        <dbReference type="EMBL" id="SVC65594.1"/>
    </source>
</evidence>
<dbReference type="SUPFAM" id="SSF53383">
    <property type="entry name" value="PLP-dependent transferases"/>
    <property type="match status" value="1"/>
</dbReference>
<dbReference type="FunFam" id="3.40.640.10:FF:000199">
    <property type="entry name" value="Glycine dehydrogenase [decarboxylating], mitochondrial"/>
    <property type="match status" value="1"/>
</dbReference>
<name>A0A382NWQ2_9ZZZZ</name>
<dbReference type="Gene3D" id="3.40.640.10">
    <property type="entry name" value="Type I PLP-dependent aspartate aminotransferase-like (Major domain)"/>
    <property type="match status" value="1"/>
</dbReference>
<sequence length="315" mass="34798">MRSQEKSQPIPGNIAQNDSAATLQALLCRDEFIDRHIGPDREQINEMLSLLGLTSLDKLIEKTIPESISLKKPMALADPLPEAAALSKLKSIASQNKTWRSFIGLGYYDTYTPNVILRNVLENPGWYTAYTPYQPEISQGRLECLLNYQQMILDLTAMDLANASLLDEATAAAEAMALAKRVSGNRKANKFFVDKYAFPQTIDVIKTRAECFGFELEIGDVDSMNPEKFFGAIFQYPSMQGSVHDLTSQIDKLHEYNAIAVVAADLMCLAILKPPGEMGADVVIGSTQRFGVPMGYGGPHAAYFATKDQYKRSVP</sequence>
<keyword evidence="1" id="KW-0663">Pyridoxal phosphate</keyword>
<dbReference type="EMBL" id="UINC01103313">
    <property type="protein sequence ID" value="SVC65594.1"/>
    <property type="molecule type" value="Genomic_DNA"/>
</dbReference>
<reference evidence="4" key="1">
    <citation type="submission" date="2018-05" db="EMBL/GenBank/DDBJ databases">
        <authorList>
            <person name="Lanie J.A."/>
            <person name="Ng W.-L."/>
            <person name="Kazmierczak K.M."/>
            <person name="Andrzejewski T.M."/>
            <person name="Davidsen T.M."/>
            <person name="Wayne K.J."/>
            <person name="Tettelin H."/>
            <person name="Glass J.I."/>
            <person name="Rusch D."/>
            <person name="Podicherti R."/>
            <person name="Tsui H.-C.T."/>
            <person name="Winkler M.E."/>
        </authorList>
    </citation>
    <scope>NUCLEOTIDE SEQUENCE</scope>
</reference>
<dbReference type="GO" id="GO:0004375">
    <property type="term" value="F:glycine dehydrogenase (decarboxylating) activity"/>
    <property type="evidence" value="ECO:0007669"/>
    <property type="project" value="InterPro"/>
</dbReference>
<dbReference type="Pfam" id="PF02347">
    <property type="entry name" value="GDC-P"/>
    <property type="match status" value="1"/>
</dbReference>
<protein>
    <recommendedName>
        <fullName evidence="3">Glycine cleavage system P-protein N-terminal domain-containing protein</fullName>
    </recommendedName>
</protein>
<dbReference type="GO" id="GO:0019464">
    <property type="term" value="P:glycine decarboxylation via glycine cleavage system"/>
    <property type="evidence" value="ECO:0007669"/>
    <property type="project" value="TreeGrafter"/>
</dbReference>
<dbReference type="GO" id="GO:0005960">
    <property type="term" value="C:glycine cleavage complex"/>
    <property type="evidence" value="ECO:0007669"/>
    <property type="project" value="TreeGrafter"/>
</dbReference>
<dbReference type="AlphaFoldDB" id="A0A382NWQ2"/>
<dbReference type="InterPro" id="IPR049315">
    <property type="entry name" value="GDC-P_N"/>
</dbReference>
<keyword evidence="2" id="KW-0560">Oxidoreductase</keyword>
<dbReference type="GO" id="GO:0030170">
    <property type="term" value="F:pyridoxal phosphate binding"/>
    <property type="evidence" value="ECO:0007669"/>
    <property type="project" value="TreeGrafter"/>
</dbReference>
<dbReference type="GO" id="GO:0016594">
    <property type="term" value="F:glycine binding"/>
    <property type="evidence" value="ECO:0007669"/>
    <property type="project" value="TreeGrafter"/>
</dbReference>
<evidence type="ECO:0000256" key="1">
    <source>
        <dbReference type="ARBA" id="ARBA00022898"/>
    </source>
</evidence>
<gene>
    <name evidence="4" type="ORF">METZ01_LOCUS318448</name>
</gene>
<accession>A0A382NWQ2</accession>